<organism evidence="4 5">
    <name type="scientific">Candidatus Nitrospira nitrificans</name>
    <dbReference type="NCBI Taxonomy" id="1742973"/>
    <lineage>
        <taxon>Bacteria</taxon>
        <taxon>Pseudomonadati</taxon>
        <taxon>Nitrospirota</taxon>
        <taxon>Nitrospiria</taxon>
        <taxon>Nitrospirales</taxon>
        <taxon>Nitrospiraceae</taxon>
        <taxon>Nitrospira</taxon>
    </lineage>
</organism>
<dbReference type="Proteomes" id="UP000198736">
    <property type="component" value="Unassembled WGS sequence"/>
</dbReference>
<dbReference type="EMBL" id="CZPZ01000012">
    <property type="protein sequence ID" value="CUS35560.1"/>
    <property type="molecule type" value="Genomic_DNA"/>
</dbReference>
<protein>
    <submittedName>
        <fullName evidence="4">Response regulator, CheY like</fullName>
    </submittedName>
</protein>
<gene>
    <name evidence="4" type="ORF">COMA2_20329</name>
</gene>
<feature type="domain" description="Response regulatory" evidence="3">
    <location>
        <begin position="3"/>
        <end position="118"/>
    </location>
</feature>
<dbReference type="AlphaFoldDB" id="A0A0S4LG73"/>
<accession>A0A0S4LG73</accession>
<dbReference type="PANTHER" id="PTHR44591">
    <property type="entry name" value="STRESS RESPONSE REGULATOR PROTEIN 1"/>
    <property type="match status" value="1"/>
</dbReference>
<dbReference type="STRING" id="1742973.COMA2_20329"/>
<reference evidence="5" key="1">
    <citation type="submission" date="2015-10" db="EMBL/GenBank/DDBJ databases">
        <authorList>
            <person name="Luecker S."/>
            <person name="Luecker S."/>
        </authorList>
    </citation>
    <scope>NUCLEOTIDE SEQUENCE [LARGE SCALE GENOMIC DNA]</scope>
</reference>
<keyword evidence="1 2" id="KW-0597">Phosphoprotein</keyword>
<keyword evidence="5" id="KW-1185">Reference proteome</keyword>
<evidence type="ECO:0000256" key="2">
    <source>
        <dbReference type="PROSITE-ProRule" id="PRU00169"/>
    </source>
</evidence>
<dbReference type="InterPro" id="IPR001789">
    <property type="entry name" value="Sig_transdc_resp-reg_receiver"/>
</dbReference>
<dbReference type="GO" id="GO:0000160">
    <property type="term" value="P:phosphorelay signal transduction system"/>
    <property type="evidence" value="ECO:0007669"/>
    <property type="project" value="InterPro"/>
</dbReference>
<evidence type="ECO:0000259" key="3">
    <source>
        <dbReference type="PROSITE" id="PS50110"/>
    </source>
</evidence>
<dbReference type="Pfam" id="PF00072">
    <property type="entry name" value="Response_reg"/>
    <property type="match status" value="1"/>
</dbReference>
<proteinExistence type="predicted"/>
<dbReference type="InterPro" id="IPR050595">
    <property type="entry name" value="Bact_response_regulator"/>
</dbReference>
<evidence type="ECO:0000313" key="4">
    <source>
        <dbReference type="EMBL" id="CUS35560.1"/>
    </source>
</evidence>
<name>A0A0S4LG73_9BACT</name>
<dbReference type="Gene3D" id="3.40.50.2300">
    <property type="match status" value="1"/>
</dbReference>
<dbReference type="PANTHER" id="PTHR44591:SF23">
    <property type="entry name" value="CHEY SUBFAMILY"/>
    <property type="match status" value="1"/>
</dbReference>
<feature type="modified residue" description="4-aspartylphosphate" evidence="2">
    <location>
        <position position="52"/>
    </location>
</feature>
<dbReference type="PROSITE" id="PS50110">
    <property type="entry name" value="RESPONSE_REGULATORY"/>
    <property type="match status" value="1"/>
</dbReference>
<dbReference type="SMART" id="SM00448">
    <property type="entry name" value="REC"/>
    <property type="match status" value="1"/>
</dbReference>
<dbReference type="InterPro" id="IPR011006">
    <property type="entry name" value="CheY-like_superfamily"/>
</dbReference>
<dbReference type="RefSeq" id="WP_090896990.1">
    <property type="nucleotide sequence ID" value="NZ_CZPZ01000012.1"/>
</dbReference>
<sequence>MASILVMDDEAPVRTLLSTALQSAGHAVVEAANGRDGLRLYRQRPADLVIVDILMPELNGPDTIIELTREFLNIKVIAISGVFSDEYMLKTARLLGARRTLRKPFGIEELLSAVRYELAH</sequence>
<evidence type="ECO:0000256" key="1">
    <source>
        <dbReference type="ARBA" id="ARBA00022553"/>
    </source>
</evidence>
<evidence type="ECO:0000313" key="5">
    <source>
        <dbReference type="Proteomes" id="UP000198736"/>
    </source>
</evidence>
<dbReference type="OrthoDB" id="9790669at2"/>
<dbReference type="SUPFAM" id="SSF52172">
    <property type="entry name" value="CheY-like"/>
    <property type="match status" value="1"/>
</dbReference>